<dbReference type="EMBL" id="JAVIJP010000006">
    <property type="protein sequence ID" value="KAL3651517.1"/>
    <property type="molecule type" value="Genomic_DNA"/>
</dbReference>
<reference evidence="5" key="1">
    <citation type="journal article" date="2024" name="IScience">
        <title>Strigolactones Initiate the Formation of Haustorium-like Structures in Castilleja.</title>
        <authorList>
            <person name="Buerger M."/>
            <person name="Peterson D."/>
            <person name="Chory J."/>
        </authorList>
    </citation>
    <scope>NUCLEOTIDE SEQUENCE [LARGE SCALE GENOMIC DNA]</scope>
</reference>
<evidence type="ECO:0000259" key="2">
    <source>
        <dbReference type="Pfam" id="PF02721"/>
    </source>
</evidence>
<dbReference type="Proteomes" id="UP001632038">
    <property type="component" value="Unassembled WGS sequence"/>
</dbReference>
<feature type="region of interest" description="Disordered" evidence="1">
    <location>
        <begin position="444"/>
        <end position="472"/>
    </location>
</feature>
<feature type="domain" description="Replication factor A C-terminal" evidence="3">
    <location>
        <begin position="297"/>
        <end position="400"/>
    </location>
</feature>
<feature type="domain" description="Replication protein A 70 kDa DNA-binding subunit B/D first OB fold" evidence="2">
    <location>
        <begin position="25"/>
        <end position="114"/>
    </location>
</feature>
<dbReference type="InterPro" id="IPR013955">
    <property type="entry name" value="Rep_factor-A_C"/>
</dbReference>
<dbReference type="InterPro" id="IPR012340">
    <property type="entry name" value="NA-bd_OB-fold"/>
</dbReference>
<comment type="caution">
    <text evidence="4">The sequence shown here is derived from an EMBL/GenBank/DDBJ whole genome shotgun (WGS) entry which is preliminary data.</text>
</comment>
<feature type="region of interest" description="Disordered" evidence="1">
    <location>
        <begin position="490"/>
        <end position="558"/>
    </location>
</feature>
<feature type="compositionally biased region" description="Basic residues" evidence="1">
    <location>
        <begin position="547"/>
        <end position="558"/>
    </location>
</feature>
<evidence type="ECO:0000313" key="5">
    <source>
        <dbReference type="Proteomes" id="UP001632038"/>
    </source>
</evidence>
<evidence type="ECO:0000313" key="4">
    <source>
        <dbReference type="EMBL" id="KAL3651517.1"/>
    </source>
</evidence>
<proteinExistence type="predicted"/>
<dbReference type="PANTHER" id="PTHR47165">
    <property type="entry name" value="OS03G0429900 PROTEIN"/>
    <property type="match status" value="1"/>
</dbReference>
<dbReference type="AlphaFoldDB" id="A0ABD3ECQ8"/>
<dbReference type="InterPro" id="IPR003871">
    <property type="entry name" value="RFA1B/D_OB_1st"/>
</dbReference>
<dbReference type="CDD" id="cd04480">
    <property type="entry name" value="RPA1_DBD_A_like"/>
    <property type="match status" value="1"/>
</dbReference>
<name>A0ABD3ECQ8_9LAMI</name>
<dbReference type="Pfam" id="PF08646">
    <property type="entry name" value="Rep_fac-A_C"/>
    <property type="match status" value="1"/>
</dbReference>
<dbReference type="SUPFAM" id="SSF50249">
    <property type="entry name" value="Nucleic acid-binding proteins"/>
    <property type="match status" value="3"/>
</dbReference>
<evidence type="ECO:0008006" key="6">
    <source>
        <dbReference type="Google" id="ProtNLM"/>
    </source>
</evidence>
<dbReference type="Pfam" id="PF02721">
    <property type="entry name" value="DUF223"/>
    <property type="match status" value="1"/>
</dbReference>
<keyword evidence="5" id="KW-1185">Reference proteome</keyword>
<evidence type="ECO:0000256" key="1">
    <source>
        <dbReference type="SAM" id="MobiDB-lite"/>
    </source>
</evidence>
<protein>
    <recommendedName>
        <fullName evidence="6">Replication protein A subunit</fullName>
    </recommendedName>
</protein>
<feature type="compositionally biased region" description="Basic and acidic residues" evidence="1">
    <location>
        <begin position="463"/>
        <end position="472"/>
    </location>
</feature>
<gene>
    <name evidence="4" type="ORF">CASFOL_004519</name>
</gene>
<evidence type="ECO:0000259" key="3">
    <source>
        <dbReference type="Pfam" id="PF08646"/>
    </source>
</evidence>
<accession>A0ABD3ECQ8</accession>
<sequence>MRSSNSVNSSLYVHFSQVQGGKNMSGVKVRVIRIYQVPAQKSDNVGSWEMVLHDETGNRMHASMKCDVYQEKDLNIIEGCLYKIKIFIVGEYRHNYKTTTNPRKLMLIRQTSVTYFEDNDFPRYMHNFREIHEIVSDINVDDYELLDVIGRVVSYQPPTLVPSVATKRMDVKLADTENREITFSLWGEHIQPVLENLEKQDSKPKIVCVQFARINRFRNTELKIATTFYITKVTVNGDSDIFKDFLNRMSREDIKACSQIVTEEDGDEIYTLFAKRMADVKSLRWLTDIKKASTYWVDGTIMEIESTGACWYNACRNCQKKLHGDGRVLRCSTCGEANYIDNYRYKIEVMVGDSSGFAATFLLWNTQCVTLIGKTAAKMKQLSEHSSTLIPKAIKEALIDKRALFEVNAPPVKGNRPLDYYTAQRVTIDQEILDIYGTMYTGSQHSTTGGKDVEDGIEVQQPSKKDGKGKEKVGCEESVELAAPDKDPLNAIECVHSPTKNAKGKEKVGAEDVMPETEEPIPNSTAIEDVPAGGVRKDSSFDAKYSSKSKKLKIKQEK</sequence>
<dbReference type="Gene3D" id="2.40.50.140">
    <property type="entry name" value="Nucleic acid-binding proteins"/>
    <property type="match status" value="3"/>
</dbReference>
<organism evidence="4 5">
    <name type="scientific">Castilleja foliolosa</name>
    <dbReference type="NCBI Taxonomy" id="1961234"/>
    <lineage>
        <taxon>Eukaryota</taxon>
        <taxon>Viridiplantae</taxon>
        <taxon>Streptophyta</taxon>
        <taxon>Embryophyta</taxon>
        <taxon>Tracheophyta</taxon>
        <taxon>Spermatophyta</taxon>
        <taxon>Magnoliopsida</taxon>
        <taxon>eudicotyledons</taxon>
        <taxon>Gunneridae</taxon>
        <taxon>Pentapetalae</taxon>
        <taxon>asterids</taxon>
        <taxon>lamiids</taxon>
        <taxon>Lamiales</taxon>
        <taxon>Orobanchaceae</taxon>
        <taxon>Pedicularideae</taxon>
        <taxon>Castillejinae</taxon>
        <taxon>Castilleja</taxon>
    </lineage>
</organism>
<dbReference type="PANTHER" id="PTHR47165:SF4">
    <property type="entry name" value="OS03G0429900 PROTEIN"/>
    <property type="match status" value="1"/>
</dbReference>